<dbReference type="GeneTree" id="ENSGT00940000160407"/>
<proteinExistence type="inferred from homology"/>
<dbReference type="EMBL" id="AAGW02052470">
    <property type="status" value="NOT_ANNOTATED_CDS"/>
    <property type="molecule type" value="Genomic_DNA"/>
</dbReference>
<reference evidence="3" key="2">
    <citation type="submission" date="2025-08" db="UniProtKB">
        <authorList>
            <consortium name="Ensembl"/>
        </authorList>
    </citation>
    <scope>IDENTIFICATION</scope>
    <source>
        <strain evidence="3">Thorbecke</strain>
    </source>
</reference>
<dbReference type="STRING" id="9986.ENSOCUP00000029974"/>
<dbReference type="Proteomes" id="UP000001811">
    <property type="component" value="Chromosome 4"/>
</dbReference>
<dbReference type="Pfam" id="PF05030">
    <property type="entry name" value="SSXT"/>
    <property type="match status" value="1"/>
</dbReference>
<evidence type="ECO:0000313" key="3">
    <source>
        <dbReference type="Ensembl" id="ENSOCUP00000029974.1"/>
    </source>
</evidence>
<sequence length="82" mass="9400">MLVAFVPDWLRGSAEADQETTQRLLEENEQLIGCTVEYQYKGRASKCLQYWCVLRRSLIYLATNAQATAQNMKETPVALLKM</sequence>
<reference evidence="3 4" key="1">
    <citation type="journal article" date="2011" name="Nature">
        <title>A high-resolution map of human evolutionary constraint using 29 mammals.</title>
        <authorList>
            <person name="Lindblad-Toh K."/>
            <person name="Garber M."/>
            <person name="Zuk O."/>
            <person name="Lin M.F."/>
            <person name="Parker B.J."/>
            <person name="Washietl S."/>
            <person name="Kheradpour P."/>
            <person name="Ernst J."/>
            <person name="Jordan G."/>
            <person name="Mauceli E."/>
            <person name="Ward L.D."/>
            <person name="Lowe C.B."/>
            <person name="Holloway A.K."/>
            <person name="Clamp M."/>
            <person name="Gnerre S."/>
            <person name="Alfoldi J."/>
            <person name="Beal K."/>
            <person name="Chang J."/>
            <person name="Clawson H."/>
            <person name="Cuff J."/>
            <person name="Di Palma F."/>
            <person name="Fitzgerald S."/>
            <person name="Flicek P."/>
            <person name="Guttman M."/>
            <person name="Hubisz M.J."/>
            <person name="Jaffe D.B."/>
            <person name="Jungreis I."/>
            <person name="Kent W.J."/>
            <person name="Kostka D."/>
            <person name="Lara M."/>
            <person name="Martins A.L."/>
            <person name="Massingham T."/>
            <person name="Moltke I."/>
            <person name="Raney B.J."/>
            <person name="Rasmussen M.D."/>
            <person name="Robinson J."/>
            <person name="Stark A."/>
            <person name="Vilella A.J."/>
            <person name="Wen J."/>
            <person name="Xie X."/>
            <person name="Zody M.C."/>
            <person name="Baldwin J."/>
            <person name="Bloom T."/>
            <person name="Chin C.W."/>
            <person name="Heiman D."/>
            <person name="Nicol R."/>
            <person name="Nusbaum C."/>
            <person name="Young S."/>
            <person name="Wilkinson J."/>
            <person name="Worley K.C."/>
            <person name="Kovar C.L."/>
            <person name="Muzny D.M."/>
            <person name="Gibbs R.A."/>
            <person name="Cree A."/>
            <person name="Dihn H.H."/>
            <person name="Fowler G."/>
            <person name="Jhangiani S."/>
            <person name="Joshi V."/>
            <person name="Lee S."/>
            <person name="Lewis L.R."/>
            <person name="Nazareth L.V."/>
            <person name="Okwuonu G."/>
            <person name="Santibanez J."/>
            <person name="Warren W.C."/>
            <person name="Mardis E.R."/>
            <person name="Weinstock G.M."/>
            <person name="Wilson R.K."/>
            <person name="Delehaunty K."/>
            <person name="Dooling D."/>
            <person name="Fronik C."/>
            <person name="Fulton L."/>
            <person name="Fulton B."/>
            <person name="Graves T."/>
            <person name="Minx P."/>
            <person name="Sodergren E."/>
            <person name="Birney E."/>
            <person name="Margulies E.H."/>
            <person name="Herrero J."/>
            <person name="Green E.D."/>
            <person name="Haussler D."/>
            <person name="Siepel A."/>
            <person name="Goldman N."/>
            <person name="Pollard K.S."/>
            <person name="Pedersen J.S."/>
            <person name="Lander E.S."/>
            <person name="Kellis M."/>
        </authorList>
    </citation>
    <scope>NUCLEOTIDE SEQUENCE [LARGE SCALE GENOMIC DNA]</scope>
    <source>
        <strain evidence="3 4">Thorbecke inbred</strain>
    </source>
</reference>
<dbReference type="FunCoup" id="A0A5F9C8Y2">
    <property type="interactions" value="7"/>
</dbReference>
<comment type="similarity">
    <text evidence="1">Belongs to the SS18 family.</text>
</comment>
<evidence type="ECO:0000313" key="4">
    <source>
        <dbReference type="Proteomes" id="UP000001811"/>
    </source>
</evidence>
<organism evidence="3 4">
    <name type="scientific">Oryctolagus cuniculus</name>
    <name type="common">Rabbit</name>
    <dbReference type="NCBI Taxonomy" id="9986"/>
    <lineage>
        <taxon>Eukaryota</taxon>
        <taxon>Metazoa</taxon>
        <taxon>Chordata</taxon>
        <taxon>Craniata</taxon>
        <taxon>Vertebrata</taxon>
        <taxon>Euteleostomi</taxon>
        <taxon>Mammalia</taxon>
        <taxon>Eutheria</taxon>
        <taxon>Euarchontoglires</taxon>
        <taxon>Glires</taxon>
        <taxon>Lagomorpha</taxon>
        <taxon>Leporidae</taxon>
        <taxon>Oryctolagus</taxon>
    </lineage>
</organism>
<dbReference type="Ensembl" id="ENSOCUT00000045087.1">
    <property type="protein sequence ID" value="ENSOCUP00000029974.1"/>
    <property type="gene ID" value="ENSOCUG00000029882.1"/>
</dbReference>
<feature type="domain" description="SS18 N-terminal" evidence="2">
    <location>
        <begin position="14"/>
        <end position="71"/>
    </location>
</feature>
<protein>
    <recommendedName>
        <fullName evidence="2">SS18 N-terminal domain-containing protein</fullName>
    </recommendedName>
</protein>
<evidence type="ECO:0000256" key="1">
    <source>
        <dbReference type="ARBA" id="ARBA00007945"/>
    </source>
</evidence>
<reference evidence="3" key="3">
    <citation type="submission" date="2025-09" db="UniProtKB">
        <authorList>
            <consortium name="Ensembl"/>
        </authorList>
    </citation>
    <scope>IDENTIFICATION</scope>
    <source>
        <strain evidence="3">Thorbecke</strain>
    </source>
</reference>
<name>A0A5F9C8Y2_RABIT</name>
<dbReference type="InterPro" id="IPR007726">
    <property type="entry name" value="SS18_N"/>
</dbReference>
<accession>A0A5F9C8Y2</accession>
<dbReference type="Bgee" id="ENSOCUG00000029882">
    <property type="expression patterns" value="Expressed in smooth muscle tissue and 6 other cell types or tissues"/>
</dbReference>
<evidence type="ECO:0000259" key="2">
    <source>
        <dbReference type="Pfam" id="PF05030"/>
    </source>
</evidence>
<keyword evidence="4" id="KW-1185">Reference proteome</keyword>
<dbReference type="AlphaFoldDB" id="A0A5F9C8Y2"/>
<dbReference type="InParanoid" id="A0A5F9C8Y2"/>